<organism evidence="1 2">
    <name type="scientific">Piloderma croceum (strain F 1598)</name>
    <dbReference type="NCBI Taxonomy" id="765440"/>
    <lineage>
        <taxon>Eukaryota</taxon>
        <taxon>Fungi</taxon>
        <taxon>Dikarya</taxon>
        <taxon>Basidiomycota</taxon>
        <taxon>Agaricomycotina</taxon>
        <taxon>Agaricomycetes</taxon>
        <taxon>Agaricomycetidae</taxon>
        <taxon>Atheliales</taxon>
        <taxon>Atheliaceae</taxon>
        <taxon>Piloderma</taxon>
    </lineage>
</organism>
<reference evidence="2" key="2">
    <citation type="submission" date="2015-01" db="EMBL/GenBank/DDBJ databases">
        <title>Evolutionary Origins and Diversification of the Mycorrhizal Mutualists.</title>
        <authorList>
            <consortium name="DOE Joint Genome Institute"/>
            <consortium name="Mycorrhizal Genomics Consortium"/>
            <person name="Kohler A."/>
            <person name="Kuo A."/>
            <person name="Nagy L.G."/>
            <person name="Floudas D."/>
            <person name="Copeland A."/>
            <person name="Barry K.W."/>
            <person name="Cichocki N."/>
            <person name="Veneault-Fourrey C."/>
            <person name="LaButti K."/>
            <person name="Lindquist E.A."/>
            <person name="Lipzen A."/>
            <person name="Lundell T."/>
            <person name="Morin E."/>
            <person name="Murat C."/>
            <person name="Riley R."/>
            <person name="Ohm R."/>
            <person name="Sun H."/>
            <person name="Tunlid A."/>
            <person name="Henrissat B."/>
            <person name="Grigoriev I.V."/>
            <person name="Hibbett D.S."/>
            <person name="Martin F."/>
        </authorList>
    </citation>
    <scope>NUCLEOTIDE SEQUENCE [LARGE SCALE GENOMIC DNA]</scope>
    <source>
        <strain evidence="2">F 1598</strain>
    </source>
</reference>
<gene>
    <name evidence="1" type="ORF">PILCRDRAFT_810822</name>
</gene>
<sequence length="60" mass="6705">MRLVISFRAWGSSLTLSSELYDELPHRFGLSIAFDEIDTSHGSGRWAVDDGLERLVALLP</sequence>
<keyword evidence="2" id="KW-1185">Reference proteome</keyword>
<reference evidence="1 2" key="1">
    <citation type="submission" date="2014-04" db="EMBL/GenBank/DDBJ databases">
        <authorList>
            <consortium name="DOE Joint Genome Institute"/>
            <person name="Kuo A."/>
            <person name="Tarkka M."/>
            <person name="Buscot F."/>
            <person name="Kohler A."/>
            <person name="Nagy L.G."/>
            <person name="Floudas D."/>
            <person name="Copeland A."/>
            <person name="Barry K.W."/>
            <person name="Cichocki N."/>
            <person name="Veneault-Fourrey C."/>
            <person name="LaButti K."/>
            <person name="Lindquist E.A."/>
            <person name="Lipzen A."/>
            <person name="Lundell T."/>
            <person name="Morin E."/>
            <person name="Murat C."/>
            <person name="Sun H."/>
            <person name="Tunlid A."/>
            <person name="Henrissat B."/>
            <person name="Grigoriev I.V."/>
            <person name="Hibbett D.S."/>
            <person name="Martin F."/>
            <person name="Nordberg H.P."/>
            <person name="Cantor M.N."/>
            <person name="Hua S.X."/>
        </authorList>
    </citation>
    <scope>NUCLEOTIDE SEQUENCE [LARGE SCALE GENOMIC DNA]</scope>
    <source>
        <strain evidence="1 2">F 1598</strain>
    </source>
</reference>
<evidence type="ECO:0000313" key="2">
    <source>
        <dbReference type="Proteomes" id="UP000054166"/>
    </source>
</evidence>
<protein>
    <submittedName>
        <fullName evidence="1">Uncharacterized protein</fullName>
    </submittedName>
</protein>
<evidence type="ECO:0000313" key="1">
    <source>
        <dbReference type="EMBL" id="KIM91530.1"/>
    </source>
</evidence>
<dbReference type="EMBL" id="KN832971">
    <property type="protein sequence ID" value="KIM91530.1"/>
    <property type="molecule type" value="Genomic_DNA"/>
</dbReference>
<accession>A0A0C3G5J4</accession>
<proteinExistence type="predicted"/>
<dbReference type="AlphaFoldDB" id="A0A0C3G5J4"/>
<dbReference type="InParanoid" id="A0A0C3G5J4"/>
<name>A0A0C3G5J4_PILCF</name>
<dbReference type="Proteomes" id="UP000054166">
    <property type="component" value="Unassembled WGS sequence"/>
</dbReference>
<dbReference type="HOGENOM" id="CLU_2942578_0_0_1"/>